<dbReference type="InterPro" id="IPR035587">
    <property type="entry name" value="DUS-like_FMN-bd"/>
</dbReference>
<keyword evidence="7" id="KW-0694">RNA-binding</keyword>
<sequence>MMEVTYKDFRYFMRLLSRRAQLWTEMVVDDTILHNTETEKCDRFLRYNEAEHPIVCQLGGSDPSKLAQAAEIVQRYGYDEVNLNCGCPSSRVAGKGEFGCSLMKKKDVVREAIRAMSRAVQIPVTVKCRLGADEFDSPEFTRDFVRTVAQGGCKHFIIHARKAWLSGLSPAQNRTIPPLHYPRILDLCHQFPDLKFSINGGIADVGHAR</sequence>
<dbReference type="AlphaFoldDB" id="A0A812PS61"/>
<evidence type="ECO:0000256" key="3">
    <source>
        <dbReference type="ARBA" id="ARBA00022630"/>
    </source>
</evidence>
<dbReference type="NCBIfam" id="NF008774">
    <property type="entry name" value="PRK11815.1"/>
    <property type="match status" value="1"/>
</dbReference>
<name>A0A812PS61_9DINO</name>
<dbReference type="OrthoDB" id="10262250at2759"/>
<keyword evidence="4" id="KW-0288">FMN</keyword>
<protein>
    <submittedName>
        <fullName evidence="10">DusA protein</fullName>
    </submittedName>
</protein>
<dbReference type="CDD" id="cd02801">
    <property type="entry name" value="DUS_like_FMN"/>
    <property type="match status" value="1"/>
</dbReference>
<keyword evidence="5" id="KW-0819">tRNA processing</keyword>
<keyword evidence="8" id="KW-0560">Oxidoreductase</keyword>
<dbReference type="InterPro" id="IPR018517">
    <property type="entry name" value="tRNA_hU_synthase_CS"/>
</dbReference>
<dbReference type="PANTHER" id="PTHR42907:SF1">
    <property type="entry name" value="FMN-LINKED OXIDOREDUCTASES SUPERFAMILY PROTEIN"/>
    <property type="match status" value="1"/>
</dbReference>
<dbReference type="GO" id="GO:0000049">
    <property type="term" value="F:tRNA binding"/>
    <property type="evidence" value="ECO:0007669"/>
    <property type="project" value="UniProtKB-KW"/>
</dbReference>
<evidence type="ECO:0000256" key="8">
    <source>
        <dbReference type="ARBA" id="ARBA00023002"/>
    </source>
</evidence>
<keyword evidence="11" id="KW-1185">Reference proteome</keyword>
<keyword evidence="6" id="KW-0521">NADP</keyword>
<evidence type="ECO:0000256" key="6">
    <source>
        <dbReference type="ARBA" id="ARBA00022857"/>
    </source>
</evidence>
<dbReference type="InterPro" id="IPR004653">
    <property type="entry name" value="DusA"/>
</dbReference>
<dbReference type="GO" id="GO:0017150">
    <property type="term" value="F:tRNA dihydrouridine synthase activity"/>
    <property type="evidence" value="ECO:0007669"/>
    <property type="project" value="InterPro"/>
</dbReference>
<comment type="caution">
    <text evidence="10">The sequence shown here is derived from an EMBL/GenBank/DDBJ whole genome shotgun (WGS) entry which is preliminary data.</text>
</comment>
<evidence type="ECO:0000256" key="5">
    <source>
        <dbReference type="ARBA" id="ARBA00022694"/>
    </source>
</evidence>
<keyword evidence="3" id="KW-0285">Flavoprotein</keyword>
<evidence type="ECO:0000256" key="7">
    <source>
        <dbReference type="ARBA" id="ARBA00022884"/>
    </source>
</evidence>
<evidence type="ECO:0000256" key="4">
    <source>
        <dbReference type="ARBA" id="ARBA00022643"/>
    </source>
</evidence>
<dbReference type="PANTHER" id="PTHR42907">
    <property type="entry name" value="FMN-LINKED OXIDOREDUCTASES SUPERFAMILY PROTEIN"/>
    <property type="match status" value="1"/>
</dbReference>
<gene>
    <name evidence="10" type="primary">dusA</name>
    <name evidence="10" type="ORF">SNEC2469_LOCUS9450</name>
</gene>
<evidence type="ECO:0000313" key="11">
    <source>
        <dbReference type="Proteomes" id="UP000601435"/>
    </source>
</evidence>
<comment type="cofactor">
    <cofactor evidence="1">
        <name>FMN</name>
        <dbReference type="ChEBI" id="CHEBI:58210"/>
    </cofactor>
</comment>
<dbReference type="GO" id="GO:0050660">
    <property type="term" value="F:flavin adenine dinucleotide binding"/>
    <property type="evidence" value="ECO:0007669"/>
    <property type="project" value="InterPro"/>
</dbReference>
<dbReference type="Pfam" id="PF01207">
    <property type="entry name" value="Dus"/>
    <property type="match status" value="1"/>
</dbReference>
<evidence type="ECO:0000313" key="10">
    <source>
        <dbReference type="EMBL" id="CAE7359335.1"/>
    </source>
</evidence>
<dbReference type="SUPFAM" id="SSF51395">
    <property type="entry name" value="FMN-linked oxidoreductases"/>
    <property type="match status" value="1"/>
</dbReference>
<evidence type="ECO:0000259" key="9">
    <source>
        <dbReference type="Pfam" id="PF01207"/>
    </source>
</evidence>
<dbReference type="Gene3D" id="3.20.20.70">
    <property type="entry name" value="Aldolase class I"/>
    <property type="match status" value="1"/>
</dbReference>
<keyword evidence="2" id="KW-0820">tRNA-binding</keyword>
<dbReference type="EMBL" id="CAJNJA010015291">
    <property type="protein sequence ID" value="CAE7359335.1"/>
    <property type="molecule type" value="Genomic_DNA"/>
</dbReference>
<accession>A0A812PS61</accession>
<dbReference type="Proteomes" id="UP000601435">
    <property type="component" value="Unassembled WGS sequence"/>
</dbReference>
<proteinExistence type="predicted"/>
<dbReference type="PROSITE" id="PS01136">
    <property type="entry name" value="UPF0034"/>
    <property type="match status" value="1"/>
</dbReference>
<evidence type="ECO:0000256" key="2">
    <source>
        <dbReference type="ARBA" id="ARBA00022555"/>
    </source>
</evidence>
<dbReference type="InterPro" id="IPR013785">
    <property type="entry name" value="Aldolase_TIM"/>
</dbReference>
<reference evidence="10" key="1">
    <citation type="submission" date="2021-02" db="EMBL/GenBank/DDBJ databases">
        <authorList>
            <person name="Dougan E. K."/>
            <person name="Rhodes N."/>
            <person name="Thang M."/>
            <person name="Chan C."/>
        </authorList>
    </citation>
    <scope>NUCLEOTIDE SEQUENCE</scope>
</reference>
<feature type="domain" description="DUS-like FMN-binding" evidence="9">
    <location>
        <begin position="1"/>
        <end position="207"/>
    </location>
</feature>
<organism evidence="10 11">
    <name type="scientific">Symbiodinium necroappetens</name>
    <dbReference type="NCBI Taxonomy" id="1628268"/>
    <lineage>
        <taxon>Eukaryota</taxon>
        <taxon>Sar</taxon>
        <taxon>Alveolata</taxon>
        <taxon>Dinophyceae</taxon>
        <taxon>Suessiales</taxon>
        <taxon>Symbiodiniaceae</taxon>
        <taxon>Symbiodinium</taxon>
    </lineage>
</organism>
<feature type="non-terminal residue" evidence="10">
    <location>
        <position position="209"/>
    </location>
</feature>
<evidence type="ECO:0000256" key="1">
    <source>
        <dbReference type="ARBA" id="ARBA00001917"/>
    </source>
</evidence>